<evidence type="ECO:0000313" key="3">
    <source>
        <dbReference type="EMBL" id="KAF0675001.1"/>
    </source>
</evidence>
<feature type="signal peptide" evidence="1">
    <location>
        <begin position="1"/>
        <end position="24"/>
    </location>
</feature>
<evidence type="ECO:0000259" key="2">
    <source>
        <dbReference type="Pfam" id="PF05239"/>
    </source>
</evidence>
<dbReference type="InterPro" id="IPR011033">
    <property type="entry name" value="PRC_barrel-like_sf"/>
</dbReference>
<proteinExistence type="predicted"/>
<evidence type="ECO:0000313" key="4">
    <source>
        <dbReference type="Proteomes" id="UP000698242"/>
    </source>
</evidence>
<reference evidence="3" key="1">
    <citation type="submission" date="2013-03" db="EMBL/GenBank/DDBJ databases">
        <title>Genome Sequence of the Profundibacterium mesophilum strain KAUST100406-0324T from Red Sea, a novel genus in the family Rhodobacteraceae.</title>
        <authorList>
            <person name="Essack M."/>
            <person name="Alam I."/>
            <person name="Lafi F."/>
            <person name="Alawi W."/>
            <person name="Kamanu F."/>
            <person name="Al-Suwailem A."/>
            <person name="Lee O.O."/>
            <person name="Xu Y."/>
            <person name="Bajic V."/>
            <person name="Qian P.-Y."/>
            <person name="Archer J."/>
        </authorList>
    </citation>
    <scope>NUCLEOTIDE SEQUENCE</scope>
    <source>
        <strain evidence="3">KAUST100406-0324</strain>
    </source>
</reference>
<gene>
    <name evidence="3" type="ORF">PMES_02710</name>
</gene>
<dbReference type="SUPFAM" id="SSF50346">
    <property type="entry name" value="PRC-barrel domain"/>
    <property type="match status" value="1"/>
</dbReference>
<keyword evidence="1" id="KW-0732">Signal</keyword>
<comment type="caution">
    <text evidence="3">The sequence shown here is derived from an EMBL/GenBank/DDBJ whole genome shotgun (WGS) entry which is preliminary data.</text>
</comment>
<dbReference type="PANTHER" id="PTHR36505">
    <property type="entry name" value="BLR1072 PROTEIN"/>
    <property type="match status" value="1"/>
</dbReference>
<protein>
    <submittedName>
        <fullName evidence="3">PRC-barrel domain containing protein</fullName>
    </submittedName>
</protein>
<dbReference type="EMBL" id="APKE01000033">
    <property type="protein sequence ID" value="KAF0675001.1"/>
    <property type="molecule type" value="Genomic_DNA"/>
</dbReference>
<dbReference type="InterPro" id="IPR027275">
    <property type="entry name" value="PRC-brl_dom"/>
</dbReference>
<keyword evidence="4" id="KW-1185">Reference proteome</keyword>
<dbReference type="Proteomes" id="UP000698242">
    <property type="component" value="Unassembled WGS sequence"/>
</dbReference>
<dbReference type="Gene3D" id="2.30.30.240">
    <property type="entry name" value="PRC-barrel domain"/>
    <property type="match status" value="1"/>
</dbReference>
<dbReference type="RefSeq" id="WP_159966225.1">
    <property type="nucleotide sequence ID" value="NZ_APKE01000033.1"/>
</dbReference>
<feature type="domain" description="PRC-barrel" evidence="2">
    <location>
        <begin position="406"/>
        <end position="476"/>
    </location>
</feature>
<dbReference type="PANTHER" id="PTHR36505:SF1">
    <property type="entry name" value="BLR1072 PROTEIN"/>
    <property type="match status" value="1"/>
</dbReference>
<organism evidence="3 4">
    <name type="scientific">Profundibacterium mesophilum KAUST100406-0324</name>
    <dbReference type="NCBI Taxonomy" id="1037889"/>
    <lineage>
        <taxon>Bacteria</taxon>
        <taxon>Pseudomonadati</taxon>
        <taxon>Pseudomonadota</taxon>
        <taxon>Alphaproteobacteria</taxon>
        <taxon>Rhodobacterales</taxon>
        <taxon>Roseobacteraceae</taxon>
        <taxon>Profundibacterium</taxon>
    </lineage>
</organism>
<name>A0A921TCD6_9RHOB</name>
<dbReference type="AlphaFoldDB" id="A0A921TCD6"/>
<sequence>MTPIKSRLMGGVAALVLTTVPVYAQTAAEMESNFSAAADMQVSELSGLSVIDSTGAELGQAEYIALIGQEFVLVVNADGRQVPLPLADARFENDQVVTGISANEMTNLQEVQEGEARRVAGDATMTDVIGEIERRTAATTEAQPAEEVERQTMQTAGGQFVVEQAEPKVNVTVDEPQVTVDQPAPEVVVEQPEPTITVTQSKPTVNVEQQAPIITVEQAQPTVEVNIPEPIVTITMPDPKVNVDSAEPQVSVEQPEPTVRFVRPEPKIVVRDAEPQVNVSSGQAEVDVNNANQANVEITQAEPEVNVESAGEADIQVQQDEAQVNVQAADGADIQVEQAEADVRIEEGAASEEPVAPAADLAVTGEPVEPVTEPVEETAEPVERETDRVMMADIPARDGYSVMTFDELTADDLTGTQVYDANDEMVGEISELVMNGNEIGRAVIDVGGFLGMGERPVALEMNQISVQRADGGEIRAFVEMTESELEAMPEYE</sequence>
<evidence type="ECO:0000256" key="1">
    <source>
        <dbReference type="SAM" id="SignalP"/>
    </source>
</evidence>
<dbReference type="Pfam" id="PF05239">
    <property type="entry name" value="PRC"/>
    <property type="match status" value="1"/>
</dbReference>
<accession>A0A921TCD6</accession>
<feature type="chain" id="PRO_5037851254" evidence="1">
    <location>
        <begin position="25"/>
        <end position="492"/>
    </location>
</feature>
<dbReference type="OrthoDB" id="7876889at2"/>